<evidence type="ECO:0000256" key="2">
    <source>
        <dbReference type="ARBA" id="ARBA00006285"/>
    </source>
</evidence>
<dbReference type="STRING" id="1314778.A0A5C3PN69"/>
<evidence type="ECO:0000256" key="4">
    <source>
        <dbReference type="ARBA" id="ARBA00022801"/>
    </source>
</evidence>
<dbReference type="Pfam" id="PF00728">
    <property type="entry name" value="Glyco_hydro_20"/>
    <property type="match status" value="1"/>
</dbReference>
<keyword evidence="4 9" id="KW-0378">Hydrolase</keyword>
<dbReference type="Pfam" id="PF02838">
    <property type="entry name" value="Glyco_hydro_20b"/>
    <property type="match status" value="1"/>
</dbReference>
<dbReference type="SUPFAM" id="SSF51445">
    <property type="entry name" value="(Trans)glycosidases"/>
    <property type="match status" value="1"/>
</dbReference>
<dbReference type="InterPro" id="IPR015882">
    <property type="entry name" value="HEX_bac_N"/>
</dbReference>
<dbReference type="PRINTS" id="PR00738">
    <property type="entry name" value="GLHYDRLASE20"/>
</dbReference>
<evidence type="ECO:0000256" key="3">
    <source>
        <dbReference type="ARBA" id="ARBA00012663"/>
    </source>
</evidence>
<dbReference type="PANTHER" id="PTHR43678">
    <property type="entry name" value="PUTATIVE (AFU_ORTHOLOGUE AFUA_2G00640)-RELATED"/>
    <property type="match status" value="1"/>
</dbReference>
<evidence type="ECO:0000313" key="9">
    <source>
        <dbReference type="EMBL" id="TFK90781.1"/>
    </source>
</evidence>
<feature type="active site" description="Proton donor" evidence="6">
    <location>
        <position position="343"/>
    </location>
</feature>
<evidence type="ECO:0000256" key="1">
    <source>
        <dbReference type="ARBA" id="ARBA00001231"/>
    </source>
</evidence>
<dbReference type="InterPro" id="IPR025705">
    <property type="entry name" value="Beta_hexosaminidase_sua/sub"/>
</dbReference>
<dbReference type="CDD" id="cd06564">
    <property type="entry name" value="GH20_DspB_LnbB-like"/>
    <property type="match status" value="1"/>
</dbReference>
<dbReference type="EMBL" id="ML211036">
    <property type="protein sequence ID" value="TFK90781.1"/>
    <property type="molecule type" value="Genomic_DNA"/>
</dbReference>
<evidence type="ECO:0000259" key="8">
    <source>
        <dbReference type="Pfam" id="PF02838"/>
    </source>
</evidence>
<evidence type="ECO:0000256" key="5">
    <source>
        <dbReference type="ARBA" id="ARBA00023295"/>
    </source>
</evidence>
<dbReference type="Gene3D" id="3.20.20.80">
    <property type="entry name" value="Glycosidases"/>
    <property type="match status" value="1"/>
</dbReference>
<feature type="domain" description="Beta-hexosaminidase bacterial type N-terminal" evidence="8">
    <location>
        <begin position="32"/>
        <end position="185"/>
    </location>
</feature>
<dbReference type="AlphaFoldDB" id="A0A5C3PN69"/>
<comment type="catalytic activity">
    <reaction evidence="1">
        <text>Hydrolysis of terminal non-reducing N-acetyl-D-hexosamine residues in N-acetyl-beta-D-hexosaminides.</text>
        <dbReference type="EC" id="3.2.1.52"/>
    </reaction>
</comment>
<organism evidence="9 10">
    <name type="scientific">Polyporus arcularius HHB13444</name>
    <dbReference type="NCBI Taxonomy" id="1314778"/>
    <lineage>
        <taxon>Eukaryota</taxon>
        <taxon>Fungi</taxon>
        <taxon>Dikarya</taxon>
        <taxon>Basidiomycota</taxon>
        <taxon>Agaricomycotina</taxon>
        <taxon>Agaricomycetes</taxon>
        <taxon>Polyporales</taxon>
        <taxon>Polyporaceae</taxon>
        <taxon>Polyporus</taxon>
    </lineage>
</organism>
<dbReference type="SUPFAM" id="SSF55545">
    <property type="entry name" value="beta-N-acetylhexosaminidase-like domain"/>
    <property type="match status" value="1"/>
</dbReference>
<evidence type="ECO:0000259" key="7">
    <source>
        <dbReference type="Pfam" id="PF00728"/>
    </source>
</evidence>
<dbReference type="InParanoid" id="A0A5C3PN69"/>
<keyword evidence="5" id="KW-0326">Glycosidase</keyword>
<evidence type="ECO:0000256" key="6">
    <source>
        <dbReference type="PIRSR" id="PIRSR625705-1"/>
    </source>
</evidence>
<feature type="domain" description="Glycoside hydrolase family 20 catalytic" evidence="7">
    <location>
        <begin position="190"/>
        <end position="488"/>
    </location>
</feature>
<proteinExistence type="inferred from homology"/>
<dbReference type="PANTHER" id="PTHR43678:SF1">
    <property type="entry name" value="BETA-N-ACETYLHEXOSAMINIDASE"/>
    <property type="match status" value="1"/>
</dbReference>
<gene>
    <name evidence="9" type="ORF">K466DRAFT_542827</name>
</gene>
<dbReference type="InterPro" id="IPR052764">
    <property type="entry name" value="GH20_Enzymes"/>
</dbReference>
<dbReference type="GO" id="GO:0004563">
    <property type="term" value="F:beta-N-acetylhexosaminidase activity"/>
    <property type="evidence" value="ECO:0007669"/>
    <property type="project" value="UniProtKB-EC"/>
</dbReference>
<protein>
    <recommendedName>
        <fullName evidence="3">beta-N-acetylhexosaminidase</fullName>
        <ecNumber evidence="3">3.2.1.52</ecNumber>
    </recommendedName>
</protein>
<dbReference type="EC" id="3.2.1.52" evidence="3"/>
<comment type="similarity">
    <text evidence="2">Belongs to the glycosyl hydrolase 20 family.</text>
</comment>
<accession>A0A5C3PN69</accession>
<reference evidence="9 10" key="1">
    <citation type="journal article" date="2019" name="Nat. Ecol. Evol.">
        <title>Megaphylogeny resolves global patterns of mushroom evolution.</title>
        <authorList>
            <person name="Varga T."/>
            <person name="Krizsan K."/>
            <person name="Foldi C."/>
            <person name="Dima B."/>
            <person name="Sanchez-Garcia M."/>
            <person name="Sanchez-Ramirez S."/>
            <person name="Szollosi G.J."/>
            <person name="Szarkandi J.G."/>
            <person name="Papp V."/>
            <person name="Albert L."/>
            <person name="Andreopoulos W."/>
            <person name="Angelini C."/>
            <person name="Antonin V."/>
            <person name="Barry K.W."/>
            <person name="Bougher N.L."/>
            <person name="Buchanan P."/>
            <person name="Buyck B."/>
            <person name="Bense V."/>
            <person name="Catcheside P."/>
            <person name="Chovatia M."/>
            <person name="Cooper J."/>
            <person name="Damon W."/>
            <person name="Desjardin D."/>
            <person name="Finy P."/>
            <person name="Geml J."/>
            <person name="Haridas S."/>
            <person name="Hughes K."/>
            <person name="Justo A."/>
            <person name="Karasinski D."/>
            <person name="Kautmanova I."/>
            <person name="Kiss B."/>
            <person name="Kocsube S."/>
            <person name="Kotiranta H."/>
            <person name="LaButti K.M."/>
            <person name="Lechner B.E."/>
            <person name="Liimatainen K."/>
            <person name="Lipzen A."/>
            <person name="Lukacs Z."/>
            <person name="Mihaltcheva S."/>
            <person name="Morgado L.N."/>
            <person name="Niskanen T."/>
            <person name="Noordeloos M.E."/>
            <person name="Ohm R.A."/>
            <person name="Ortiz-Santana B."/>
            <person name="Ovrebo C."/>
            <person name="Racz N."/>
            <person name="Riley R."/>
            <person name="Savchenko A."/>
            <person name="Shiryaev A."/>
            <person name="Soop K."/>
            <person name="Spirin V."/>
            <person name="Szebenyi C."/>
            <person name="Tomsovsky M."/>
            <person name="Tulloss R.E."/>
            <person name="Uehling J."/>
            <person name="Grigoriev I.V."/>
            <person name="Vagvolgyi C."/>
            <person name="Papp T."/>
            <person name="Martin F.M."/>
            <person name="Miettinen O."/>
            <person name="Hibbett D.S."/>
            <person name="Nagy L.G."/>
        </authorList>
    </citation>
    <scope>NUCLEOTIDE SEQUENCE [LARGE SCALE GENOMIC DNA]</scope>
    <source>
        <strain evidence="9 10">HHB13444</strain>
    </source>
</reference>
<name>A0A5C3PN69_9APHY</name>
<dbReference type="InterPro" id="IPR029018">
    <property type="entry name" value="Hex-like_dom2"/>
</dbReference>
<dbReference type="InterPro" id="IPR015883">
    <property type="entry name" value="Glyco_hydro_20_cat"/>
</dbReference>
<dbReference type="Proteomes" id="UP000308197">
    <property type="component" value="Unassembled WGS sequence"/>
</dbReference>
<keyword evidence="10" id="KW-1185">Reference proteome</keyword>
<dbReference type="InterPro" id="IPR017853">
    <property type="entry name" value="GH"/>
</dbReference>
<evidence type="ECO:0000313" key="10">
    <source>
        <dbReference type="Proteomes" id="UP000308197"/>
    </source>
</evidence>
<sequence>MSLSKIIKQAAYCCLAIFASALVLPGVALNLPPLVPALHSFTASGGASAAFRLSKDIRLIVDRQDAQSTRDNGLTLIPPTLLSFAQTFKADLETLFPHTSVTLTVVDNTALPVHSDVIAISLSDHLNATHADGTTTTEGYEMQVAPTGIRITASGSKGAFWATRTLLQGLVLTGGQFPLGTVVDQPDWESRGFMLDVGRQWYPITFLRDLCTYASWFKVSEFHVHLSDNVSPRGNPNAYARFRLRPEDPALAGLTPHLNETYSRAEFEEFQAHCAARGVTVVPELESPGHALVITQWKPELALSSDPSLINLTVPDAIPTIKAIWKDASLTFECSQVSIGADEYNSSLADDYNNFVNEMSDFIGQESGKSIRIWGTREPSNTTSVSKNITIQHWDFGDDDPFELIRSGYNVINSEDSFQYIVMKQVCSGSFPQQLNQTRLWDEANVDSGGLWDPHVFDRGNASNNPSISDLHLKGSIMAAWNDHGPTASTFLEAFYALKEGIPVVASAGWQAASRPNHLTHAQFLEAFPGLEASAPGQNLDRRVPSKSALVVAYSAPFSKSGAVPDRSGNGYDARFDSADGTLRTPLASKGHNYTLLLRARLDGSPGALLSGPDDSFGVAARPDGALTLAFTSSNITYFLSNYTLSPGSEAVEIVLTGTEGGTSAFVNSTHAGDFLVAIDGTNVLEPMAFVAPLQTIGGGNSEVEALALWDGIQNTNGLSSREMMGM</sequence>
<dbReference type="Gene3D" id="3.30.379.10">
    <property type="entry name" value="Chitobiase/beta-hexosaminidase domain 2-like"/>
    <property type="match status" value="1"/>
</dbReference>
<dbReference type="GO" id="GO:0005975">
    <property type="term" value="P:carbohydrate metabolic process"/>
    <property type="evidence" value="ECO:0007669"/>
    <property type="project" value="InterPro"/>
</dbReference>